<evidence type="ECO:0000313" key="1">
    <source>
        <dbReference type="EMBL" id="MFD2095677.1"/>
    </source>
</evidence>
<comment type="caution">
    <text evidence="1">The sequence shown here is derived from an EMBL/GenBank/DDBJ whole genome shotgun (WGS) entry which is preliminary data.</text>
</comment>
<name>A0ABW4XJF8_9GAMM</name>
<dbReference type="Gene3D" id="3.40.30.10">
    <property type="entry name" value="Glutaredoxin"/>
    <property type="match status" value="1"/>
</dbReference>
<sequence length="75" mass="9026">MIVYLYGTEGCHLCEDAMKLFQLQPEVEVIYRDIMEKTEWLERFRVRIPVVQLAQNELDWPFTLTELNEFLEKSS</sequence>
<dbReference type="Pfam" id="PF05768">
    <property type="entry name" value="Glrx-like"/>
    <property type="match status" value="1"/>
</dbReference>
<accession>A0ABW4XJF8</accession>
<organism evidence="1 2">
    <name type="scientific">Corallincola platygyrae</name>
    <dbReference type="NCBI Taxonomy" id="1193278"/>
    <lineage>
        <taxon>Bacteria</taxon>
        <taxon>Pseudomonadati</taxon>
        <taxon>Pseudomonadota</taxon>
        <taxon>Gammaproteobacteria</taxon>
        <taxon>Alteromonadales</taxon>
        <taxon>Psychromonadaceae</taxon>
        <taxon>Corallincola</taxon>
    </lineage>
</organism>
<evidence type="ECO:0000313" key="2">
    <source>
        <dbReference type="Proteomes" id="UP001597380"/>
    </source>
</evidence>
<dbReference type="SUPFAM" id="SSF52833">
    <property type="entry name" value="Thioredoxin-like"/>
    <property type="match status" value="1"/>
</dbReference>
<dbReference type="RefSeq" id="WP_345340252.1">
    <property type="nucleotide sequence ID" value="NZ_BAABLI010000014.1"/>
</dbReference>
<dbReference type="EMBL" id="JBHUHT010000009">
    <property type="protein sequence ID" value="MFD2095677.1"/>
    <property type="molecule type" value="Genomic_DNA"/>
</dbReference>
<gene>
    <name evidence="1" type="ORF">ACFSJ3_06750</name>
</gene>
<keyword evidence="2" id="KW-1185">Reference proteome</keyword>
<dbReference type="InterPro" id="IPR036249">
    <property type="entry name" value="Thioredoxin-like_sf"/>
</dbReference>
<reference evidence="2" key="1">
    <citation type="journal article" date="2019" name="Int. J. Syst. Evol. Microbiol.">
        <title>The Global Catalogue of Microorganisms (GCM) 10K type strain sequencing project: providing services to taxonomists for standard genome sequencing and annotation.</title>
        <authorList>
            <consortium name="The Broad Institute Genomics Platform"/>
            <consortium name="The Broad Institute Genome Sequencing Center for Infectious Disease"/>
            <person name="Wu L."/>
            <person name="Ma J."/>
        </authorList>
    </citation>
    <scope>NUCLEOTIDE SEQUENCE [LARGE SCALE GENOMIC DNA]</scope>
    <source>
        <strain evidence="2">CGMCC 1.10992</strain>
    </source>
</reference>
<protein>
    <submittedName>
        <fullName evidence="1">Glutaredoxin family protein</fullName>
    </submittedName>
</protein>
<proteinExistence type="predicted"/>
<dbReference type="Proteomes" id="UP001597380">
    <property type="component" value="Unassembled WGS sequence"/>
</dbReference>
<dbReference type="InterPro" id="IPR008554">
    <property type="entry name" value="Glutaredoxin-like"/>
</dbReference>